<comment type="subcellular location">
    <subcellularLocation>
        <location evidence="7">Cell membrane</location>
        <topology evidence="7">Single-pass membrane protein</topology>
    </subcellularLocation>
</comment>
<dbReference type="CDD" id="cd08010">
    <property type="entry name" value="MltG_like"/>
    <property type="match status" value="1"/>
</dbReference>
<organism evidence="8 10">
    <name type="scientific">Brevibacillus composti</name>
    <dbReference type="NCBI Taxonomy" id="2796470"/>
    <lineage>
        <taxon>Bacteria</taxon>
        <taxon>Bacillati</taxon>
        <taxon>Bacillota</taxon>
        <taxon>Bacilli</taxon>
        <taxon>Bacillales</taxon>
        <taxon>Paenibacillaceae</taxon>
        <taxon>Brevibacillus</taxon>
    </lineage>
</organism>
<evidence type="ECO:0000256" key="5">
    <source>
        <dbReference type="ARBA" id="ARBA00023239"/>
    </source>
</evidence>
<dbReference type="GO" id="GO:0008932">
    <property type="term" value="F:lytic endotransglycosylase activity"/>
    <property type="evidence" value="ECO:0007669"/>
    <property type="project" value="UniProtKB-UniRule"/>
</dbReference>
<evidence type="ECO:0000313" key="9">
    <source>
        <dbReference type="EMBL" id="QUO43722.1"/>
    </source>
</evidence>
<reference evidence="8 10" key="1">
    <citation type="submission" date="2020-12" db="EMBL/GenBank/DDBJ databases">
        <title>strain FJAT-54423T represents a novel species of the genus Brevibacillus.</title>
        <authorList>
            <person name="Tang R."/>
        </authorList>
    </citation>
    <scope>NUCLEOTIDE SEQUENCE [LARGE SCALE GENOMIC DNA]</scope>
    <source>
        <strain evidence="8 10">FJAT-54423</strain>
    </source>
</reference>
<comment type="function">
    <text evidence="7">Functions as a peptidoglycan terminase that cleaves nascent peptidoglycan strands endolytically to terminate their elongation.</text>
</comment>
<dbReference type="Pfam" id="PF02618">
    <property type="entry name" value="YceG"/>
    <property type="match status" value="1"/>
</dbReference>
<evidence type="ECO:0000256" key="6">
    <source>
        <dbReference type="ARBA" id="ARBA00023316"/>
    </source>
</evidence>
<keyword evidence="4 7" id="KW-0472">Membrane</keyword>
<sequence length="363" mass="41268">MYMDHDDQPDHPPGKKRRRGGRLLRILVILCCVILLGLGGAAYYVYQGLQPVAGEAVEKRVEIPAGSSVKQIGRILHENGLIRNPDLFTYYVKYKGTGSRLQAGAYQFQTGQSIDELVLAMADGNTVVDASRFTIPEGWNVEQIADHLAEKELVDKAKFLAEVNQGSFPEYPFVASIPVKEGRKYRLEGYLFPETYEIKKGATEREIIAKMLAQFQKEWKPEWDEQLKKLNMTMDEAVTLASIVEREVVVDKERPVVAGVYYNRMREGWLLQADATVQFVLGKQRDRITYDDLKVESPYNTYLYPGLPPGPIANAGRESLAAVAYPEQHDYFFYVTKKDGTSEHYFSRTLQEHEANDRKSRGK</sequence>
<dbReference type="EMBL" id="CP073708">
    <property type="protein sequence ID" value="QUO43722.1"/>
    <property type="molecule type" value="Genomic_DNA"/>
</dbReference>
<comment type="catalytic activity">
    <reaction evidence="7">
        <text>a peptidoglycan chain = a peptidoglycan chain with N-acetyl-1,6-anhydromuramyl-[peptide] at the reducing end + a peptidoglycan chain with N-acetylglucosamine at the non-reducing end.</text>
        <dbReference type="EC" id="4.2.2.29"/>
    </reaction>
</comment>
<reference evidence="9" key="2">
    <citation type="submission" date="2021-04" db="EMBL/GenBank/DDBJ databases">
        <title>Brevibacillus composti FJAT-54423, complete genome.</title>
        <authorList>
            <person name="Tang R."/>
        </authorList>
    </citation>
    <scope>NUCLEOTIDE SEQUENCE</scope>
    <source>
        <strain evidence="9">FJAT-54424</strain>
    </source>
</reference>
<dbReference type="Gene3D" id="3.30.160.60">
    <property type="entry name" value="Classic Zinc Finger"/>
    <property type="match status" value="1"/>
</dbReference>
<evidence type="ECO:0000313" key="11">
    <source>
        <dbReference type="Proteomes" id="UP000677234"/>
    </source>
</evidence>
<dbReference type="EC" id="4.2.2.29" evidence="7"/>
<dbReference type="Gene3D" id="3.30.1490.480">
    <property type="entry name" value="Endolytic murein transglycosylase"/>
    <property type="match status" value="2"/>
</dbReference>
<dbReference type="KEGG" id="bcop:JD108_15110"/>
<evidence type="ECO:0000313" key="8">
    <source>
        <dbReference type="EMBL" id="QQE76651.1"/>
    </source>
</evidence>
<evidence type="ECO:0000256" key="4">
    <source>
        <dbReference type="ARBA" id="ARBA00023136"/>
    </source>
</evidence>
<feature type="site" description="Important for catalytic activity" evidence="7">
    <location>
        <position position="247"/>
    </location>
</feature>
<dbReference type="GO" id="GO:0009252">
    <property type="term" value="P:peptidoglycan biosynthetic process"/>
    <property type="evidence" value="ECO:0007669"/>
    <property type="project" value="UniProtKB-UniRule"/>
</dbReference>
<feature type="transmembrane region" description="Helical" evidence="7">
    <location>
        <begin position="23"/>
        <end position="46"/>
    </location>
</feature>
<dbReference type="Proteomes" id="UP000677234">
    <property type="component" value="Chromosome"/>
</dbReference>
<dbReference type="InterPro" id="IPR003770">
    <property type="entry name" value="MLTG-like"/>
</dbReference>
<protein>
    <recommendedName>
        <fullName evidence="7">Endolytic murein transglycosylase</fullName>
        <ecNumber evidence="7">4.2.2.29</ecNumber>
    </recommendedName>
    <alternativeName>
        <fullName evidence="7">Peptidoglycan lytic transglycosylase</fullName>
    </alternativeName>
    <alternativeName>
        <fullName evidence="7">Peptidoglycan polymerization terminase</fullName>
    </alternativeName>
</protein>
<keyword evidence="11" id="KW-1185">Reference proteome</keyword>
<keyword evidence="3 7" id="KW-1133">Transmembrane helix</keyword>
<evidence type="ECO:0000256" key="2">
    <source>
        <dbReference type="ARBA" id="ARBA00022692"/>
    </source>
</evidence>
<dbReference type="Proteomes" id="UP000595847">
    <property type="component" value="Chromosome"/>
</dbReference>
<comment type="similarity">
    <text evidence="7">Belongs to the transglycosylase MltG family.</text>
</comment>
<evidence type="ECO:0000313" key="10">
    <source>
        <dbReference type="Proteomes" id="UP000595847"/>
    </source>
</evidence>
<keyword evidence="1 7" id="KW-1003">Cell membrane</keyword>
<name>A0A7T5JR31_9BACL</name>
<keyword evidence="6 7" id="KW-0961">Cell wall biogenesis/degradation</keyword>
<dbReference type="GO" id="GO:0005886">
    <property type="term" value="C:plasma membrane"/>
    <property type="evidence" value="ECO:0007669"/>
    <property type="project" value="UniProtKB-SubCell"/>
</dbReference>
<dbReference type="HAMAP" id="MF_02065">
    <property type="entry name" value="MltG"/>
    <property type="match status" value="1"/>
</dbReference>
<keyword evidence="2 7" id="KW-0812">Transmembrane</keyword>
<evidence type="ECO:0000256" key="1">
    <source>
        <dbReference type="ARBA" id="ARBA00022475"/>
    </source>
</evidence>
<dbReference type="PANTHER" id="PTHR30518:SF2">
    <property type="entry name" value="ENDOLYTIC MUREIN TRANSGLYCOSYLASE"/>
    <property type="match status" value="1"/>
</dbReference>
<gene>
    <name evidence="7 8" type="primary">mltG</name>
    <name evidence="8" type="ORF">JD108_15110</name>
    <name evidence="9" type="ORF">KDJ56_15055</name>
</gene>
<dbReference type="NCBIfam" id="TIGR00247">
    <property type="entry name" value="endolytic transglycosylase MltG"/>
    <property type="match status" value="1"/>
</dbReference>
<dbReference type="AlphaFoldDB" id="A0A7T5JR31"/>
<dbReference type="RefSeq" id="WP_198830145.1">
    <property type="nucleotide sequence ID" value="NZ_CP066308.1"/>
</dbReference>
<keyword evidence="5 7" id="KW-0456">Lyase</keyword>
<dbReference type="GO" id="GO:0071555">
    <property type="term" value="P:cell wall organization"/>
    <property type="evidence" value="ECO:0007669"/>
    <property type="project" value="UniProtKB-KW"/>
</dbReference>
<evidence type="ECO:0000256" key="3">
    <source>
        <dbReference type="ARBA" id="ARBA00022989"/>
    </source>
</evidence>
<evidence type="ECO:0000256" key="7">
    <source>
        <dbReference type="HAMAP-Rule" id="MF_02065"/>
    </source>
</evidence>
<dbReference type="EMBL" id="CP066308">
    <property type="protein sequence ID" value="QQE76651.1"/>
    <property type="molecule type" value="Genomic_DNA"/>
</dbReference>
<accession>A0A7T5JR31</accession>
<proteinExistence type="inferred from homology"/>
<dbReference type="PANTHER" id="PTHR30518">
    <property type="entry name" value="ENDOLYTIC MUREIN TRANSGLYCOSYLASE"/>
    <property type="match status" value="1"/>
</dbReference>